<dbReference type="GO" id="GO:0016787">
    <property type="term" value="F:hydrolase activity"/>
    <property type="evidence" value="ECO:0007669"/>
    <property type="project" value="InterPro"/>
</dbReference>
<dbReference type="InterPro" id="IPR002942">
    <property type="entry name" value="S4_RNA-bd"/>
</dbReference>
<evidence type="ECO:0000256" key="5">
    <source>
        <dbReference type="ARBA" id="ARBA00039041"/>
    </source>
</evidence>
<dbReference type="InterPro" id="IPR043147">
    <property type="entry name" value="Penicillin_amidase_A-knob"/>
</dbReference>
<dbReference type="InterPro" id="IPR036986">
    <property type="entry name" value="S4_RNA-bd_sf"/>
</dbReference>
<evidence type="ECO:0000256" key="4">
    <source>
        <dbReference type="ARBA" id="ARBA00038735"/>
    </source>
</evidence>
<dbReference type="PROSITE" id="PS01129">
    <property type="entry name" value="PSI_RLU"/>
    <property type="match status" value="1"/>
</dbReference>
<dbReference type="InterPro" id="IPR002692">
    <property type="entry name" value="S45"/>
</dbReference>
<evidence type="ECO:0000256" key="6">
    <source>
        <dbReference type="ARBA" id="ARBA00039697"/>
    </source>
</evidence>
<evidence type="ECO:0000256" key="8">
    <source>
        <dbReference type="PIRSR" id="PIRSR606225-1"/>
    </source>
</evidence>
<dbReference type="GO" id="GO:0009372">
    <property type="term" value="P:quorum sensing"/>
    <property type="evidence" value="ECO:0007669"/>
    <property type="project" value="UniProtKB-KW"/>
</dbReference>
<dbReference type="SUPFAM" id="SSF55120">
    <property type="entry name" value="Pseudouridine synthase"/>
    <property type="match status" value="1"/>
</dbReference>
<dbReference type="InterPro" id="IPR006145">
    <property type="entry name" value="PsdUridine_synth_RsuA/RluA"/>
</dbReference>
<protein>
    <recommendedName>
        <fullName evidence="6">Acyl-homoserine lactone acylase QuiP</fullName>
        <ecNumber evidence="5">3.5.1.97</ecNumber>
    </recommendedName>
</protein>
<evidence type="ECO:0000256" key="2">
    <source>
        <dbReference type="ARBA" id="ARBA00022654"/>
    </source>
</evidence>
<evidence type="ECO:0000256" key="3">
    <source>
        <dbReference type="ARBA" id="ARBA00023235"/>
    </source>
</evidence>
<name>A0A3M5DBN9_PSEAI</name>
<proteinExistence type="inferred from homology"/>
<dbReference type="InterPro" id="IPR029055">
    <property type="entry name" value="Ntn_hydrolases_N"/>
</dbReference>
<dbReference type="EMBL" id="RBSQ01001194">
    <property type="protein sequence ID" value="RMS46838.1"/>
    <property type="molecule type" value="Genomic_DNA"/>
</dbReference>
<dbReference type="GO" id="GO:0000455">
    <property type="term" value="P:enzyme-directed rRNA pseudouridine synthesis"/>
    <property type="evidence" value="ECO:0007669"/>
    <property type="project" value="UniProtKB-ARBA"/>
</dbReference>
<keyword evidence="3" id="KW-0413">Isomerase</keyword>
<dbReference type="GO" id="GO:0017000">
    <property type="term" value="P:antibiotic biosynthetic process"/>
    <property type="evidence" value="ECO:0007669"/>
    <property type="project" value="InterPro"/>
</dbReference>
<accession>A0A3M5DBN9</accession>
<keyword evidence="11" id="KW-1133">Transmembrane helix</keyword>
<evidence type="ECO:0000256" key="10">
    <source>
        <dbReference type="SAM" id="MobiDB-lite"/>
    </source>
</evidence>
<reference evidence="13 14" key="1">
    <citation type="submission" date="2018-08" db="EMBL/GenBank/DDBJ databases">
        <title>Recombination of ecologically and evolutionarily significant loci maintains genetic cohesion in the Pseudomonas syringae species complex.</title>
        <authorList>
            <person name="Dillon M."/>
            <person name="Thakur S."/>
            <person name="Almeida R.N.D."/>
            <person name="Weir B.S."/>
            <person name="Guttman D.S."/>
        </authorList>
    </citation>
    <scope>NUCLEOTIDE SEQUENCE [LARGE SCALE GENOMIC DNA]</scope>
    <source>
        <strain evidence="13 14">ICMP 7846</strain>
    </source>
</reference>
<dbReference type="InterPro" id="IPR006224">
    <property type="entry name" value="PsdUridine_synth_RluA-like_CS"/>
</dbReference>
<dbReference type="Proteomes" id="UP000270834">
    <property type="component" value="Unassembled WGS sequence"/>
</dbReference>
<dbReference type="Pfam" id="PF01804">
    <property type="entry name" value="Penicil_amidase"/>
    <property type="match status" value="1"/>
</dbReference>
<evidence type="ECO:0000313" key="14">
    <source>
        <dbReference type="Proteomes" id="UP000270834"/>
    </source>
</evidence>
<keyword evidence="2" id="KW-0673">Quorum sensing</keyword>
<feature type="compositionally biased region" description="Basic and acidic residues" evidence="10">
    <location>
        <begin position="1098"/>
        <end position="1116"/>
    </location>
</feature>
<dbReference type="EC" id="3.5.1.97" evidence="5"/>
<feature type="domain" description="RNA-binding S4" evidence="12">
    <location>
        <begin position="23"/>
        <end position="82"/>
    </location>
</feature>
<dbReference type="GO" id="GO:0120159">
    <property type="term" value="F:rRNA pseudouridine synthase activity"/>
    <property type="evidence" value="ECO:0007669"/>
    <property type="project" value="UniProtKB-ARBA"/>
</dbReference>
<comment type="subunit">
    <text evidence="4">Heterodimer of an alpha subunit and a beta subunit processed from the same precursor.</text>
</comment>
<dbReference type="Pfam" id="PF20155">
    <property type="entry name" value="TMP_3"/>
    <property type="match status" value="1"/>
</dbReference>
<dbReference type="Gene3D" id="1.10.1400.10">
    <property type="match status" value="1"/>
</dbReference>
<dbReference type="CDD" id="cd00165">
    <property type="entry name" value="S4"/>
    <property type="match status" value="1"/>
</dbReference>
<feature type="compositionally biased region" description="Basic and acidic residues" evidence="10">
    <location>
        <begin position="1031"/>
        <end position="1042"/>
    </location>
</feature>
<feature type="transmembrane region" description="Helical" evidence="11">
    <location>
        <begin position="1313"/>
        <end position="1331"/>
    </location>
</feature>
<feature type="transmembrane region" description="Helical" evidence="11">
    <location>
        <begin position="1377"/>
        <end position="1395"/>
    </location>
</feature>
<comment type="catalytic activity">
    <reaction evidence="7">
        <text>an N-acyl-L-homoserine lactone + H2O = L-homoserine lactone + a carboxylate</text>
        <dbReference type="Rhea" id="RHEA:18937"/>
        <dbReference type="ChEBI" id="CHEBI:15377"/>
        <dbReference type="ChEBI" id="CHEBI:29067"/>
        <dbReference type="ChEBI" id="CHEBI:55474"/>
        <dbReference type="ChEBI" id="CHEBI:58633"/>
        <dbReference type="EC" id="3.5.1.97"/>
    </reaction>
</comment>
<dbReference type="SMART" id="SM00363">
    <property type="entry name" value="S4"/>
    <property type="match status" value="1"/>
</dbReference>
<feature type="active site" evidence="8">
    <location>
        <position position="146"/>
    </location>
</feature>
<feature type="region of interest" description="Disordered" evidence="10">
    <location>
        <begin position="1083"/>
        <end position="1273"/>
    </location>
</feature>
<dbReference type="Gene3D" id="3.30.2350.10">
    <property type="entry name" value="Pseudouridine synthase"/>
    <property type="match status" value="1"/>
</dbReference>
<dbReference type="PANTHER" id="PTHR34218">
    <property type="entry name" value="PEPTIDASE S45 PENICILLIN AMIDASE"/>
    <property type="match status" value="1"/>
</dbReference>
<dbReference type="GO" id="GO:0003723">
    <property type="term" value="F:RNA binding"/>
    <property type="evidence" value="ECO:0007669"/>
    <property type="project" value="UniProtKB-KW"/>
</dbReference>
<dbReference type="Gene3D" id="3.60.20.10">
    <property type="entry name" value="Glutamine Phosphoribosylpyrophosphate, subunit 1, domain 1"/>
    <property type="match status" value="1"/>
</dbReference>
<dbReference type="Pfam" id="PF00849">
    <property type="entry name" value="PseudoU_synth_2"/>
    <property type="match status" value="1"/>
</dbReference>
<evidence type="ECO:0000256" key="1">
    <source>
        <dbReference type="ARBA" id="ARBA00010876"/>
    </source>
</evidence>
<evidence type="ECO:0000256" key="11">
    <source>
        <dbReference type="SAM" id="Phobius"/>
    </source>
</evidence>
<evidence type="ECO:0000256" key="9">
    <source>
        <dbReference type="PROSITE-ProRule" id="PRU00182"/>
    </source>
</evidence>
<dbReference type="NCBIfam" id="TIGR02675">
    <property type="entry name" value="tape_meas_nterm"/>
    <property type="match status" value="1"/>
</dbReference>
<dbReference type="InterPro" id="IPR013491">
    <property type="entry name" value="Tape_meas_N"/>
</dbReference>
<dbReference type="InterPro" id="IPR020103">
    <property type="entry name" value="PsdUridine_synth_cat_dom_sf"/>
</dbReference>
<gene>
    <name evidence="13" type="ORF">ALP65_03169</name>
</gene>
<organism evidence="13 14">
    <name type="scientific">Pseudomonas aeruginosa</name>
    <dbReference type="NCBI Taxonomy" id="287"/>
    <lineage>
        <taxon>Bacteria</taxon>
        <taxon>Pseudomonadati</taxon>
        <taxon>Pseudomonadota</taxon>
        <taxon>Gammaproteobacteria</taxon>
        <taxon>Pseudomonadales</taxon>
        <taxon>Pseudomonadaceae</taxon>
        <taxon>Pseudomonas</taxon>
    </lineage>
</organism>
<dbReference type="SUPFAM" id="SSF56235">
    <property type="entry name" value="N-terminal nucleophile aminohydrolases (Ntn hydrolases)"/>
    <property type="match status" value="1"/>
</dbReference>
<evidence type="ECO:0000313" key="13">
    <source>
        <dbReference type="EMBL" id="RMS46838.1"/>
    </source>
</evidence>
<evidence type="ECO:0000259" key="12">
    <source>
        <dbReference type="SMART" id="SM00363"/>
    </source>
</evidence>
<comment type="similarity">
    <text evidence="1">Belongs to the pseudouridine synthase RluA family.</text>
</comment>
<dbReference type="Gene3D" id="3.10.290.10">
    <property type="entry name" value="RNA-binding S4 domain"/>
    <property type="match status" value="1"/>
</dbReference>
<dbReference type="NCBIfam" id="TIGR00005">
    <property type="entry name" value="rluA_subfam"/>
    <property type="match status" value="1"/>
</dbReference>
<evidence type="ECO:0000256" key="7">
    <source>
        <dbReference type="ARBA" id="ARBA00048629"/>
    </source>
</evidence>
<feature type="compositionally biased region" description="Basic residues" evidence="10">
    <location>
        <begin position="1200"/>
        <end position="1209"/>
    </location>
</feature>
<dbReference type="Pfam" id="PF01479">
    <property type="entry name" value="S4"/>
    <property type="match status" value="1"/>
</dbReference>
<dbReference type="InterPro" id="IPR006225">
    <property type="entry name" value="PsdUridine_synth_RluC/D"/>
</dbReference>
<sequence>MTTPASPTTGVQLLDVPPELAGQRIDNFLIARLKGAPKTLIYRILRKGEVRVNKGRIKPDYRLQAGDQVRVPPLRLAERDEPAPLAQGLLERMEAAIVYEDKALIVVNKPAGIAVHGGSGVSAGVIEVFRQLRPDAKDIELVHRLDRDTSGLLMIAKKRSMLRHLHEALRGEKIVDKRYHALVRGHWPAGKKNVRAPLLKNNLRSGERMVEVNVEGKDALTEFRVLRRFGDFATLVEARPITGRTHQIRVHAKHAGHAIAGDPKYGDEDFSREIRELERAQMRAAREAASHTSRVTALREAMSSGVRQAAAYAAALVGIQAALNLVRRGIGLVRDGIVSMLTTGDQFENLQNRLTSLMGSVAGGERATAWIKTFAKDTPLQLGDVTDAFALLKAYGLDPMDGSLKAIEDQSEKLGGGMERLEGITTAVGQAWAKQKLQTEEILQLVERGVPVWDMLAKVTGKNAAQLQDLASKGKLGRDVIKALVDEMGRSSEGAAAKAMSTLTGLVSNLGDTAADFLNRIANAGALDHVKNKLKELGDTIAQMDQDGRLDTLAKGLSDAFVQGSEWVERFIKRLADVDFGTLIDKTSAWLSSFSTQLDDMASRVQLFIAPFRTLFNGVTSGISAIALAWTGLDRHDKTFPSLLAINRAEGWEQFLDAAADFGVPPQNMVYADVEGNIGYVSAGRVPLRGADDDLHGLAPSPGWESRYDWVGYVPESAKPRSLNPREGFIATANQRIVPPDNAFDFGHDWVLPYRYDRIREWLGGPGQRTLEDSLELQNDEFSSVMASLLPKMLEQVSDPELRASEAFALLQGWNHQAAADLAAPLIAGYWVRAFTRELLQPRIGTQLLASGWNQRNYDGFLRLILDGQADLRFWCGQEQGCDLKLNQSLRRALDELRAAHGSAPSGWKWGEAHAALAEHVPFHKTPLRALFDLKNNKGGDNFSVNVGRFDYSDPANPFNTRIAATLRMVIDLADFDNSRYALSTRNSGLPFDGATDLNELWARGAYIRIADDAPDAASWSCALQPLPPASHDHDQRSAEKRLRPRLLQPRTAVPRGLQAQDSRRPARGNAAVRRAAILRQPAGYLRDLRPPGIGDRPGGRTDHWHPGREGLRPRLDALPLPVDGDGGRPLPPHQPVQADQPVLPAPGQRAQRRAAAADRGEDLQPGGLQHVPRPQRADSGSDAVPGPGSAAPEPGHGRPGPRRGRHAVRQPASGCGNRPDTRRATQRRPGFLPAHGDVQPRQDQRPLRRPRRQQRPDPLHGPPRARCRTLRAAEDHPVSGLAQRSDDPWLAALPAAVLYGAWAAYANQDGGLAGMGVAALLQGAASLLATRFGLYLLQCLGRRHGLAQRQAPLLVVLLLTAPMAALHWLSGTPHPLASVAPSFVIGWLYFALWARRRPGRRQASGA</sequence>
<feature type="region of interest" description="Disordered" evidence="10">
    <location>
        <begin position="1024"/>
        <end position="1071"/>
    </location>
</feature>
<feature type="transmembrane region" description="Helical" evidence="11">
    <location>
        <begin position="1352"/>
        <end position="1371"/>
    </location>
</feature>
<dbReference type="PANTHER" id="PTHR34218:SF4">
    <property type="entry name" value="ACYL-HOMOSERINE LACTONE ACYLASE QUIP"/>
    <property type="match status" value="1"/>
</dbReference>
<keyword evidence="11" id="KW-0812">Transmembrane</keyword>
<comment type="caution">
    <text evidence="13">The sequence shown here is derived from an EMBL/GenBank/DDBJ whole genome shotgun (WGS) entry which is preliminary data.</text>
</comment>
<keyword evidence="11" id="KW-0472">Membrane</keyword>
<dbReference type="PROSITE" id="PS50889">
    <property type="entry name" value="S4"/>
    <property type="match status" value="1"/>
</dbReference>
<keyword evidence="9" id="KW-0694">RNA-binding</keyword>
<dbReference type="CDD" id="cd02869">
    <property type="entry name" value="PseudoU_synth_RluA_like"/>
    <property type="match status" value="1"/>
</dbReference>
<dbReference type="SUPFAM" id="SSF55174">
    <property type="entry name" value="Alpha-L RNA-binding motif"/>
    <property type="match status" value="1"/>
</dbReference>